<proteinExistence type="predicted"/>
<keyword evidence="2" id="KW-1185">Reference proteome</keyword>
<dbReference type="KEGG" id="thao:NI17_008010"/>
<dbReference type="Proteomes" id="UP000265719">
    <property type="component" value="Chromosome"/>
</dbReference>
<dbReference type="InterPro" id="IPR049812">
    <property type="entry name" value="DpdG-like"/>
</dbReference>
<name>A0AA97LZM6_9ACTN</name>
<evidence type="ECO:0000313" key="1">
    <source>
        <dbReference type="EMBL" id="UOE21080.1"/>
    </source>
</evidence>
<organism evidence="1 2">
    <name type="scientific">Thermobifida halotolerans</name>
    <dbReference type="NCBI Taxonomy" id="483545"/>
    <lineage>
        <taxon>Bacteria</taxon>
        <taxon>Bacillati</taxon>
        <taxon>Actinomycetota</taxon>
        <taxon>Actinomycetes</taxon>
        <taxon>Streptosporangiales</taxon>
        <taxon>Nocardiopsidaceae</taxon>
        <taxon>Thermobifida</taxon>
    </lineage>
</organism>
<dbReference type="AlphaFoldDB" id="A0AA97LZM6"/>
<accession>A0AA97LZM6</accession>
<reference evidence="1" key="1">
    <citation type="submission" date="2020-10" db="EMBL/GenBank/DDBJ databases">
        <title>De novo genome project of the cellulose decomposer Thermobifida halotolerans type strain.</title>
        <authorList>
            <person name="Nagy I."/>
            <person name="Horvath B."/>
            <person name="Kukolya J."/>
            <person name="Nagy I."/>
            <person name="Orsini M."/>
        </authorList>
    </citation>
    <scope>NUCLEOTIDE SEQUENCE</scope>
    <source>
        <strain evidence="1">DSM 44931</strain>
    </source>
</reference>
<dbReference type="NCBIfam" id="NF041064">
    <property type="entry name" value="DpdG"/>
    <property type="match status" value="1"/>
</dbReference>
<dbReference type="EMBL" id="CP063196">
    <property type="protein sequence ID" value="UOE21080.1"/>
    <property type="molecule type" value="Genomic_DNA"/>
</dbReference>
<sequence length="294" mass="31840">MTLINVSASIPTLMWPVVRFLASVRKGIDKERARAYLSPPALGDDGKVFDAAVSTLVELGLVEETEGVLSLAASAKELDADNLADFQKVLREAVLAPERNTGLGDDDSHTGPRDLTRALAWYLSLDPSTTALNWAEAQQVQEETSFRPEIGRPLVNNTRWNRFAYWASALGLATPSLLTNDRLVPDCTTAVRQVVQSRWKPGEQLPALQFLHALRAALPVLPGGAYAEAIGLPSPGDAVAGPSLSFALLRGEDEGWLRLDRDADAPQYLSVHSFEQGTSPRSCTSITILEDPRG</sequence>
<evidence type="ECO:0000313" key="2">
    <source>
        <dbReference type="Proteomes" id="UP000265719"/>
    </source>
</evidence>
<protein>
    <submittedName>
        <fullName evidence="1">Uncharacterized protein</fullName>
    </submittedName>
</protein>
<dbReference type="RefSeq" id="WP_068690545.1">
    <property type="nucleotide sequence ID" value="NZ_CP063196.1"/>
</dbReference>
<gene>
    <name evidence="1" type="ORF">NI17_008010</name>
</gene>